<dbReference type="RefSeq" id="WP_132172249.1">
    <property type="nucleotide sequence ID" value="NZ_SMKX01000093.1"/>
</dbReference>
<sequence length="173" mass="19104">MPRAELVASLAVGFITKERAEEIAAEYPEVISSIAGWIREAAAREDWRMVERFANLAAPLAPPGVGEVLRELLDADIDQLNNEDVVDILGELRAVEAASSLFRAVERSLESDAPAYWLCQKAIGSLRDLETDEANDYLRTLTAATWPGPIRWYAAEALQIEDELGFAEDQMLG</sequence>
<reference evidence="1 2" key="1">
    <citation type="submission" date="2019-03" db="EMBL/GenBank/DDBJ databases">
        <title>Draft genome sequences of novel Actinobacteria.</title>
        <authorList>
            <person name="Sahin N."/>
            <person name="Ay H."/>
            <person name="Saygin H."/>
        </authorList>
    </citation>
    <scope>NUCLEOTIDE SEQUENCE [LARGE SCALE GENOMIC DNA]</scope>
    <source>
        <strain evidence="1 2">JCM 13523</strain>
    </source>
</reference>
<gene>
    <name evidence="1" type="ORF">E1263_26970</name>
</gene>
<accession>A0A4V2YNI5</accession>
<proteinExistence type="predicted"/>
<evidence type="ECO:0000313" key="1">
    <source>
        <dbReference type="EMBL" id="TDD54487.1"/>
    </source>
</evidence>
<dbReference type="OrthoDB" id="3389580at2"/>
<evidence type="ECO:0000313" key="2">
    <source>
        <dbReference type="Proteomes" id="UP000295124"/>
    </source>
</evidence>
<evidence type="ECO:0008006" key="3">
    <source>
        <dbReference type="Google" id="ProtNLM"/>
    </source>
</evidence>
<name>A0A4V2YNI5_9ACTN</name>
<keyword evidence="2" id="KW-1185">Reference proteome</keyword>
<dbReference type="EMBL" id="SMKX01000093">
    <property type="protein sequence ID" value="TDD54487.1"/>
    <property type="molecule type" value="Genomic_DNA"/>
</dbReference>
<dbReference type="Proteomes" id="UP000295124">
    <property type="component" value="Unassembled WGS sequence"/>
</dbReference>
<organism evidence="1 2">
    <name type="scientific">Kribbella antibiotica</name>
    <dbReference type="NCBI Taxonomy" id="190195"/>
    <lineage>
        <taxon>Bacteria</taxon>
        <taxon>Bacillati</taxon>
        <taxon>Actinomycetota</taxon>
        <taxon>Actinomycetes</taxon>
        <taxon>Propionibacteriales</taxon>
        <taxon>Kribbellaceae</taxon>
        <taxon>Kribbella</taxon>
    </lineage>
</organism>
<protein>
    <recommendedName>
        <fullName evidence="3">HEAT repeat domain-containing protein</fullName>
    </recommendedName>
</protein>
<dbReference type="AlphaFoldDB" id="A0A4V2YNI5"/>
<comment type="caution">
    <text evidence="1">The sequence shown here is derived from an EMBL/GenBank/DDBJ whole genome shotgun (WGS) entry which is preliminary data.</text>
</comment>